<gene>
    <name evidence="1" type="ORF">GCM10009545_30250</name>
    <name evidence="2" type="ORF">GCM10011581_13940</name>
</gene>
<evidence type="ECO:0008006" key="5">
    <source>
        <dbReference type="Google" id="ProtNLM"/>
    </source>
</evidence>
<evidence type="ECO:0000313" key="4">
    <source>
        <dbReference type="Proteomes" id="UP001500220"/>
    </source>
</evidence>
<proteinExistence type="predicted"/>
<dbReference type="Proteomes" id="UP001500220">
    <property type="component" value="Unassembled WGS sequence"/>
</dbReference>
<sequence length="91" mass="9899">MERPVAREPAPAPASDGGDVRAYDIMGGQVVLSLHPNYAELISATPSPGYSVRTWEHPDGWLRIEFTAGQHGSSLIVTWHDGPIRVSTQAY</sequence>
<dbReference type="AlphaFoldDB" id="A0A917JMW3"/>
<protein>
    <recommendedName>
        <fullName evidence="5">Secreted protein</fullName>
    </recommendedName>
</protein>
<name>A0A917JMW3_9PSEU</name>
<evidence type="ECO:0000313" key="3">
    <source>
        <dbReference type="Proteomes" id="UP000597989"/>
    </source>
</evidence>
<comment type="caution">
    <text evidence="2">The sequence shown here is derived from an EMBL/GenBank/DDBJ whole genome shotgun (WGS) entry which is preliminary data.</text>
</comment>
<dbReference type="EMBL" id="BAAAHC010000011">
    <property type="protein sequence ID" value="GAA0525886.1"/>
    <property type="molecule type" value="Genomic_DNA"/>
</dbReference>
<evidence type="ECO:0000313" key="2">
    <source>
        <dbReference type="EMBL" id="GGI78078.1"/>
    </source>
</evidence>
<organism evidence="2 3">
    <name type="scientific">Saccharopolyspora thermophila</name>
    <dbReference type="NCBI Taxonomy" id="89367"/>
    <lineage>
        <taxon>Bacteria</taxon>
        <taxon>Bacillati</taxon>
        <taxon>Actinomycetota</taxon>
        <taxon>Actinomycetes</taxon>
        <taxon>Pseudonocardiales</taxon>
        <taxon>Pseudonocardiaceae</taxon>
        <taxon>Saccharopolyspora</taxon>
    </lineage>
</organism>
<keyword evidence="4" id="KW-1185">Reference proteome</keyword>
<reference evidence="2 3" key="1">
    <citation type="journal article" date="2014" name="Int. J. Syst. Evol. Microbiol.">
        <title>Complete genome sequence of Corynebacterium casei LMG S-19264T (=DSM 44701T), isolated from a smear-ripened cheese.</title>
        <authorList>
            <consortium name="US DOE Joint Genome Institute (JGI-PGF)"/>
            <person name="Walter F."/>
            <person name="Albersmeier A."/>
            <person name="Kalinowski J."/>
            <person name="Ruckert C."/>
        </authorList>
    </citation>
    <scope>NUCLEOTIDE SEQUENCE [LARGE SCALE GENOMIC DNA]</scope>
    <source>
        <strain evidence="2 3">CGMCC 4.7206</strain>
    </source>
</reference>
<reference evidence="1" key="4">
    <citation type="submission" date="2023-12" db="EMBL/GenBank/DDBJ databases">
        <authorList>
            <person name="Sun Q."/>
            <person name="Inoue M."/>
        </authorList>
    </citation>
    <scope>NUCLEOTIDE SEQUENCE</scope>
    <source>
        <strain evidence="1">JCM 10664</strain>
    </source>
</reference>
<dbReference type="Proteomes" id="UP000597989">
    <property type="component" value="Unassembled WGS sequence"/>
</dbReference>
<evidence type="ECO:0000313" key="1">
    <source>
        <dbReference type="EMBL" id="GAA0525886.1"/>
    </source>
</evidence>
<reference evidence="1 4" key="2">
    <citation type="journal article" date="2019" name="Int. J. Syst. Evol. Microbiol.">
        <title>The Global Catalogue of Microorganisms (GCM) 10K type strain sequencing project: providing services to taxonomists for standard genome sequencing and annotation.</title>
        <authorList>
            <consortium name="The Broad Institute Genomics Platform"/>
            <consortium name="The Broad Institute Genome Sequencing Center for Infectious Disease"/>
            <person name="Wu L."/>
            <person name="Ma J."/>
        </authorList>
    </citation>
    <scope>NUCLEOTIDE SEQUENCE [LARGE SCALE GENOMIC DNA]</scope>
    <source>
        <strain evidence="1 4">JCM 10664</strain>
    </source>
</reference>
<reference evidence="2" key="3">
    <citation type="submission" date="2020-09" db="EMBL/GenBank/DDBJ databases">
        <authorList>
            <person name="Sun Q."/>
            <person name="Zhou Y."/>
        </authorList>
    </citation>
    <scope>NUCLEOTIDE SEQUENCE</scope>
    <source>
        <strain evidence="2">CGMCC 4.7206</strain>
    </source>
</reference>
<accession>A0A917JMW3</accession>
<dbReference type="EMBL" id="BMMT01000003">
    <property type="protein sequence ID" value="GGI78078.1"/>
    <property type="molecule type" value="Genomic_DNA"/>
</dbReference>